<dbReference type="InterPro" id="IPR042099">
    <property type="entry name" value="ANL_N_sf"/>
</dbReference>
<dbReference type="SUPFAM" id="SSF56801">
    <property type="entry name" value="Acetyl-CoA synthetase-like"/>
    <property type="match status" value="1"/>
</dbReference>
<keyword evidence="6" id="KW-1185">Reference proteome</keyword>
<evidence type="ECO:0000256" key="3">
    <source>
        <dbReference type="ARBA" id="ARBA00022741"/>
    </source>
</evidence>
<accession>A0A1X0D158</accession>
<dbReference type="NCBIfam" id="TIGR01217">
    <property type="entry name" value="ac_ac_CoA_syn"/>
    <property type="match status" value="1"/>
</dbReference>
<dbReference type="GO" id="GO:0006629">
    <property type="term" value="P:lipid metabolic process"/>
    <property type="evidence" value="ECO:0007669"/>
    <property type="project" value="InterPro"/>
</dbReference>
<dbReference type="InterPro" id="IPR005914">
    <property type="entry name" value="Acac_CoA_synth"/>
</dbReference>
<dbReference type="Proteomes" id="UP000192801">
    <property type="component" value="Unassembled WGS sequence"/>
</dbReference>
<dbReference type="RefSeq" id="WP_083032764.1">
    <property type="nucleotide sequence ID" value="NZ_AP022618.1"/>
</dbReference>
<dbReference type="PANTHER" id="PTHR42921">
    <property type="entry name" value="ACETOACETYL-COA SYNTHETASE"/>
    <property type="match status" value="1"/>
</dbReference>
<dbReference type="Pfam" id="PF00501">
    <property type="entry name" value="AMP-binding"/>
    <property type="match status" value="1"/>
</dbReference>
<dbReference type="Gene3D" id="3.40.50.12780">
    <property type="entry name" value="N-terminal domain of ligase-like"/>
    <property type="match status" value="1"/>
</dbReference>
<dbReference type="GO" id="GO:0030729">
    <property type="term" value="F:acetoacetate-CoA ligase activity"/>
    <property type="evidence" value="ECO:0007669"/>
    <property type="project" value="InterPro"/>
</dbReference>
<gene>
    <name evidence="5" type="ORF">BST26_17485</name>
</gene>
<dbReference type="Pfam" id="PF16177">
    <property type="entry name" value="ACAS_N"/>
    <property type="match status" value="1"/>
</dbReference>
<evidence type="ECO:0000313" key="5">
    <source>
        <dbReference type="EMBL" id="ORA66136.1"/>
    </source>
</evidence>
<keyword evidence="3" id="KW-0547">Nucleotide-binding</keyword>
<evidence type="ECO:0000313" key="6">
    <source>
        <dbReference type="Proteomes" id="UP000192801"/>
    </source>
</evidence>
<dbReference type="PANTHER" id="PTHR42921:SF1">
    <property type="entry name" value="ACETOACETYL-COA SYNTHETASE"/>
    <property type="match status" value="1"/>
</dbReference>
<dbReference type="OrthoDB" id="9803968at2"/>
<dbReference type="NCBIfam" id="NF002937">
    <property type="entry name" value="PRK03584.1"/>
    <property type="match status" value="1"/>
</dbReference>
<keyword evidence="4" id="KW-0067">ATP-binding</keyword>
<dbReference type="PROSITE" id="PS00455">
    <property type="entry name" value="AMP_BINDING"/>
    <property type="match status" value="1"/>
</dbReference>
<dbReference type="InterPro" id="IPR000873">
    <property type="entry name" value="AMP-dep_synth/lig_dom"/>
</dbReference>
<dbReference type="InterPro" id="IPR020845">
    <property type="entry name" value="AMP-binding_CS"/>
</dbReference>
<evidence type="ECO:0000256" key="4">
    <source>
        <dbReference type="ARBA" id="ARBA00022840"/>
    </source>
</evidence>
<evidence type="ECO:0000256" key="2">
    <source>
        <dbReference type="ARBA" id="ARBA00022598"/>
    </source>
</evidence>
<evidence type="ECO:0000256" key="1">
    <source>
        <dbReference type="ARBA" id="ARBA00006432"/>
    </source>
</evidence>
<sequence length="675" mass="73712">MSTVPPLESEAEVLWEPPSRMLTDSRMAQFARQIVARGALDSAGYPGLWQWSIAERSAFWRAVWDYFDIISDGDPTRVLVDESMPGAQWFPDVRLNYAENMLRGDAEQLVLTAISQTRDPITLTRGQLRDQVARAAAGLRRLGVQPGDRVVGYLPNIPETLVAMLAATSIGAIWAVCAPELGVDSVIDRLKQLEPKVFITVDGYRYGDKMIERTEEVSAIRCALSTADVTIQIPYLGLALPDVTGWDELVAEPAQPAYLRVAFDHPLWVLFSSGTTGLPKAIVHGHGGITLELQKSLGLHSDIGPDDTYFVYCTTTWVMWNIQVSALLLGASIVLFDGDPSFPTPDLLWQIVEQRGVTVFGAGAAFLMGCRKAGLRPAEKFDLTKLRAMTSTGSPLPASGFRWVYETVGPDIYLQSSSGGTDVCTSFVGGTPLLPVRAGEITAPALGVFAHALDPSGNPVVDEVGELVISAPMPSMPVCFWNDPDGQKYRSAYFDHYPGQWRHGDWITFSRTGGCVISGRSDGTLNRGGVRLGTSEFYSALEDLPEITDSLVVHVDDPAGGLGSLLLFVQLSDQSTLDYETRDRIGARLRQRLSPRHKPDEILQVPEVPYNLTGKKLEVPVKRLLMGAPRDTAVSDGAVRNPRALDIFEELATRFAPSTVLQKGKQPCQTPRSLS</sequence>
<dbReference type="EMBL" id="MVHS01000053">
    <property type="protein sequence ID" value="ORA66136.1"/>
    <property type="molecule type" value="Genomic_DNA"/>
</dbReference>
<protein>
    <submittedName>
        <fullName evidence="5">Acetoacetate--CoA ligase</fullName>
    </submittedName>
</protein>
<dbReference type="InterPro" id="IPR045851">
    <property type="entry name" value="AMP-bd_C_sf"/>
</dbReference>
<dbReference type="InterPro" id="IPR032387">
    <property type="entry name" value="ACAS_N"/>
</dbReference>
<organism evidence="5 6">
    <name type="scientific">Mycolicibacterium insubricum</name>
    <dbReference type="NCBI Taxonomy" id="444597"/>
    <lineage>
        <taxon>Bacteria</taxon>
        <taxon>Bacillati</taxon>
        <taxon>Actinomycetota</taxon>
        <taxon>Actinomycetes</taxon>
        <taxon>Mycobacteriales</taxon>
        <taxon>Mycobacteriaceae</taxon>
        <taxon>Mycolicibacterium</taxon>
    </lineage>
</organism>
<keyword evidence="2 5" id="KW-0436">Ligase</keyword>
<dbReference type="AlphaFoldDB" id="A0A1X0D158"/>
<reference evidence="5 6" key="1">
    <citation type="submission" date="2016-12" db="EMBL/GenBank/DDBJ databases">
        <title>The new phylogeny of genus Mycobacterium.</title>
        <authorList>
            <person name="Tortoli E."/>
            <person name="Trovato A."/>
            <person name="Cirillo D.M."/>
        </authorList>
    </citation>
    <scope>NUCLEOTIDE SEQUENCE [LARGE SCALE GENOMIC DNA]</scope>
    <source>
        <strain evidence="5 6">DSM 45130</strain>
    </source>
</reference>
<comment type="similarity">
    <text evidence="1">Belongs to the ATP-dependent AMP-binding enzyme family.</text>
</comment>
<comment type="caution">
    <text evidence="5">The sequence shown here is derived from an EMBL/GenBank/DDBJ whole genome shotgun (WGS) entry which is preliminary data.</text>
</comment>
<name>A0A1X0D158_9MYCO</name>
<dbReference type="Gene3D" id="3.30.300.30">
    <property type="match status" value="1"/>
</dbReference>
<dbReference type="STRING" id="444597.BST26_17485"/>
<dbReference type="GO" id="GO:0005524">
    <property type="term" value="F:ATP binding"/>
    <property type="evidence" value="ECO:0007669"/>
    <property type="project" value="UniProtKB-KW"/>
</dbReference>
<proteinExistence type="inferred from homology"/>